<feature type="compositionally biased region" description="Polar residues" evidence="3">
    <location>
        <begin position="157"/>
        <end position="169"/>
    </location>
</feature>
<dbReference type="PANTHER" id="PTHR10302">
    <property type="entry name" value="SINGLE-STRANDED DNA-BINDING PROTEIN"/>
    <property type="match status" value="1"/>
</dbReference>
<evidence type="ECO:0000313" key="4">
    <source>
        <dbReference type="EMBL" id="KAK7290409.1"/>
    </source>
</evidence>
<keyword evidence="5" id="KW-1185">Reference proteome</keyword>
<gene>
    <name evidence="4" type="ORF">RIF29_04812</name>
</gene>
<evidence type="ECO:0000256" key="3">
    <source>
        <dbReference type="SAM" id="MobiDB-lite"/>
    </source>
</evidence>
<organism evidence="4 5">
    <name type="scientific">Crotalaria pallida</name>
    <name type="common">Smooth rattlebox</name>
    <name type="synonym">Crotalaria striata</name>
    <dbReference type="NCBI Taxonomy" id="3830"/>
    <lineage>
        <taxon>Eukaryota</taxon>
        <taxon>Viridiplantae</taxon>
        <taxon>Streptophyta</taxon>
        <taxon>Embryophyta</taxon>
        <taxon>Tracheophyta</taxon>
        <taxon>Spermatophyta</taxon>
        <taxon>Magnoliopsida</taxon>
        <taxon>eudicotyledons</taxon>
        <taxon>Gunneridae</taxon>
        <taxon>Pentapetalae</taxon>
        <taxon>rosids</taxon>
        <taxon>fabids</taxon>
        <taxon>Fabales</taxon>
        <taxon>Fabaceae</taxon>
        <taxon>Papilionoideae</taxon>
        <taxon>50 kb inversion clade</taxon>
        <taxon>genistoids sensu lato</taxon>
        <taxon>core genistoids</taxon>
        <taxon>Crotalarieae</taxon>
        <taxon>Crotalaria</taxon>
    </lineage>
</organism>
<sequence length="417" mass="46329">MVRPYSSSSYASRRAKPKPVAVVTAAAAPPPPRPKEIPYQGKVANSVNLIGKVSADVDFRTSPVSLKPYAATVLTRHSSDLWIPLIFQGDLAHTAHSHLKLDDVIHIAGHLTTDPPIPTKSLSNASIQVMVESLNFVHGHPLPSKLKQQQHQEDDSALSTQQQPTPSSYDSEKLGTDSKQKEDHGMNKAWLDLLLNPAEWWDVRSTKDNPKVSAFERKTNGELLFINSSIPKWLLEKLESITIDLKPELKPAISAATKKDPASSSASWDDLLADPKQWSDFRDSKRNGLVNPRFPDFKRKDGSASLWLSRFTKWVLPKLEGLEFAVPVVQSKAAKGAKGLEFAVPVVQSKAAKGAKGDQSWNDLLENPDKWWDNRSNKKNVKAPDFKHKETGEVLWLNRSPSWVLPKLPPVKPKESV</sequence>
<dbReference type="EMBL" id="JAYWIO010000001">
    <property type="protein sequence ID" value="KAK7290409.1"/>
    <property type="molecule type" value="Genomic_DNA"/>
</dbReference>
<protein>
    <submittedName>
        <fullName evidence="4">Uncharacterized protein</fullName>
    </submittedName>
</protein>
<dbReference type="PANTHER" id="PTHR10302:SF23">
    <property type="entry name" value="PROTEIN OSB4, CHLOROPLASTIC"/>
    <property type="match status" value="1"/>
</dbReference>
<evidence type="ECO:0000313" key="5">
    <source>
        <dbReference type="Proteomes" id="UP001372338"/>
    </source>
</evidence>
<accession>A0AAN9J3W8</accession>
<proteinExistence type="predicted"/>
<feature type="compositionally biased region" description="Basic and acidic residues" evidence="3">
    <location>
        <begin position="170"/>
        <end position="183"/>
    </location>
</feature>
<feature type="compositionally biased region" description="Low complexity" evidence="3">
    <location>
        <begin position="1"/>
        <end position="27"/>
    </location>
</feature>
<dbReference type="InterPro" id="IPR012340">
    <property type="entry name" value="NA-bd_OB-fold"/>
</dbReference>
<dbReference type="PROSITE" id="PS50935">
    <property type="entry name" value="SSB"/>
    <property type="match status" value="1"/>
</dbReference>
<dbReference type="AlphaFoldDB" id="A0AAN9J3W8"/>
<reference evidence="4 5" key="1">
    <citation type="submission" date="2024-01" db="EMBL/GenBank/DDBJ databases">
        <title>The genomes of 5 underutilized Papilionoideae crops provide insights into root nodulation and disease resistanc.</title>
        <authorList>
            <person name="Yuan L."/>
        </authorList>
    </citation>
    <scope>NUCLEOTIDE SEQUENCE [LARGE SCALE GENOMIC DNA]</scope>
    <source>
        <strain evidence="4">ZHUSHIDOU_FW_LH</strain>
        <tissue evidence="4">Leaf</tissue>
    </source>
</reference>
<dbReference type="Proteomes" id="UP001372338">
    <property type="component" value="Unassembled WGS sequence"/>
</dbReference>
<dbReference type="InterPro" id="IPR000424">
    <property type="entry name" value="Primosome_PriB/ssb"/>
</dbReference>
<keyword evidence="1 2" id="KW-0238">DNA-binding</keyword>
<feature type="region of interest" description="Disordered" evidence="3">
    <location>
        <begin position="1"/>
        <end position="39"/>
    </location>
</feature>
<evidence type="ECO:0000256" key="1">
    <source>
        <dbReference type="ARBA" id="ARBA00023125"/>
    </source>
</evidence>
<comment type="caution">
    <text evidence="4">The sequence shown here is derived from an EMBL/GenBank/DDBJ whole genome shotgun (WGS) entry which is preliminary data.</text>
</comment>
<name>A0AAN9J3W8_CROPI</name>
<feature type="region of interest" description="Disordered" evidence="3">
    <location>
        <begin position="141"/>
        <end position="183"/>
    </location>
</feature>
<dbReference type="InterPro" id="IPR011344">
    <property type="entry name" value="ssDNA-bd"/>
</dbReference>
<dbReference type="GO" id="GO:0042645">
    <property type="term" value="C:mitochondrial nucleoid"/>
    <property type="evidence" value="ECO:0007669"/>
    <property type="project" value="TreeGrafter"/>
</dbReference>
<dbReference type="GO" id="GO:0003697">
    <property type="term" value="F:single-stranded DNA binding"/>
    <property type="evidence" value="ECO:0007669"/>
    <property type="project" value="InterPro"/>
</dbReference>
<dbReference type="SUPFAM" id="SSF50249">
    <property type="entry name" value="Nucleic acid-binding proteins"/>
    <property type="match status" value="1"/>
</dbReference>
<dbReference type="GO" id="GO:0006264">
    <property type="term" value="P:mitochondrial DNA replication"/>
    <property type="evidence" value="ECO:0007669"/>
    <property type="project" value="TreeGrafter"/>
</dbReference>
<evidence type="ECO:0000256" key="2">
    <source>
        <dbReference type="PROSITE-ProRule" id="PRU00252"/>
    </source>
</evidence>